<dbReference type="EMBL" id="CP079216">
    <property type="protein sequence ID" value="QXT63039.1"/>
    <property type="molecule type" value="Genomic_DNA"/>
</dbReference>
<keyword evidence="2" id="KW-0812">Transmembrane</keyword>
<feature type="transmembrane region" description="Helical" evidence="2">
    <location>
        <begin position="6"/>
        <end position="28"/>
    </location>
</feature>
<dbReference type="NCBIfam" id="TIGR01300">
    <property type="entry name" value="CPA3_mnhG_phaG"/>
    <property type="match status" value="1"/>
</dbReference>
<feature type="transmembrane region" description="Helical" evidence="2">
    <location>
        <begin position="63"/>
        <end position="87"/>
    </location>
</feature>
<gene>
    <name evidence="3" type="primary">mnhG</name>
    <name evidence="3" type="ORF">KDB89_00680</name>
</gene>
<dbReference type="Proteomes" id="UP000824504">
    <property type="component" value="Chromosome"/>
</dbReference>
<evidence type="ECO:0000313" key="4">
    <source>
        <dbReference type="Proteomes" id="UP000824504"/>
    </source>
</evidence>
<name>A0ABX8SJA4_9ACTN</name>
<keyword evidence="2" id="KW-0472">Membrane</keyword>
<reference evidence="3 4" key="1">
    <citation type="submission" date="2021-07" db="EMBL/GenBank/DDBJ databases">
        <title>complete genome sequencing of Tessaracoccus sp.J1M15.</title>
        <authorList>
            <person name="Bae J.-W."/>
            <person name="Kim D.-y."/>
        </authorList>
    </citation>
    <scope>NUCLEOTIDE SEQUENCE [LARGE SCALE GENOMIC DNA]</scope>
    <source>
        <strain evidence="3 4">J1M15</strain>
    </source>
</reference>
<sequence>MSALFDLIGAVFILVGAMLCLGAAIGLVRFPDVLCEMHAITKPQVLGLIAVTLGIALSLRTWWAAGLCVLIIVLQLMTAPVSANLVARSASRSGLVDEQDLIVNHLAEDLKEAGYTRPGD</sequence>
<evidence type="ECO:0000256" key="1">
    <source>
        <dbReference type="ARBA" id="ARBA00008404"/>
    </source>
</evidence>
<protein>
    <submittedName>
        <fullName evidence="3">Monovalent cation/H(+) antiporter subunit G</fullName>
    </submittedName>
</protein>
<keyword evidence="4" id="KW-1185">Reference proteome</keyword>
<dbReference type="PANTHER" id="PTHR34703">
    <property type="entry name" value="ANTIPORTER SUBUNIT MNHG2-RELATED"/>
    <property type="match status" value="1"/>
</dbReference>
<organism evidence="3 4">
    <name type="scientific">Tessaracoccus palaemonis</name>
    <dbReference type="NCBI Taxonomy" id="2829499"/>
    <lineage>
        <taxon>Bacteria</taxon>
        <taxon>Bacillati</taxon>
        <taxon>Actinomycetota</taxon>
        <taxon>Actinomycetes</taxon>
        <taxon>Propionibacteriales</taxon>
        <taxon>Propionibacteriaceae</taxon>
        <taxon>Tessaracoccus</taxon>
    </lineage>
</organism>
<evidence type="ECO:0000313" key="3">
    <source>
        <dbReference type="EMBL" id="QXT63039.1"/>
    </source>
</evidence>
<proteinExistence type="inferred from homology"/>
<accession>A0ABX8SJA4</accession>
<dbReference type="InterPro" id="IPR005133">
    <property type="entry name" value="PhaG_MnhG_YufB"/>
</dbReference>
<dbReference type="NCBIfam" id="NF009314">
    <property type="entry name" value="PRK12674.1-2"/>
    <property type="match status" value="1"/>
</dbReference>
<dbReference type="PANTHER" id="PTHR34703:SF1">
    <property type="entry name" value="ANTIPORTER SUBUNIT MNHG2-RELATED"/>
    <property type="match status" value="1"/>
</dbReference>
<comment type="similarity">
    <text evidence="1">Belongs to the CPA3 antiporters (TC 2.A.63) subunit G family.</text>
</comment>
<dbReference type="RefSeq" id="WP_219082526.1">
    <property type="nucleotide sequence ID" value="NZ_CP079216.1"/>
</dbReference>
<keyword evidence="2" id="KW-1133">Transmembrane helix</keyword>
<dbReference type="Pfam" id="PF03334">
    <property type="entry name" value="PhaG_MnhG_YufB"/>
    <property type="match status" value="1"/>
</dbReference>
<evidence type="ECO:0000256" key="2">
    <source>
        <dbReference type="SAM" id="Phobius"/>
    </source>
</evidence>